<comment type="caution">
    <text evidence="4">The sequence shown here is derived from an EMBL/GenBank/DDBJ whole genome shotgun (WGS) entry which is preliminary data.</text>
</comment>
<dbReference type="PROSITE" id="PS00674">
    <property type="entry name" value="AAA"/>
    <property type="match status" value="1"/>
</dbReference>
<keyword evidence="5" id="KW-1185">Reference proteome</keyword>
<dbReference type="CDD" id="cd19481">
    <property type="entry name" value="RecA-like_protease"/>
    <property type="match status" value="1"/>
</dbReference>
<dbReference type="GO" id="GO:0016887">
    <property type="term" value="F:ATP hydrolysis activity"/>
    <property type="evidence" value="ECO:0007669"/>
    <property type="project" value="InterPro"/>
</dbReference>
<dbReference type="InterPro" id="IPR027417">
    <property type="entry name" value="P-loop_NTPase"/>
</dbReference>
<dbReference type="InterPro" id="IPR003593">
    <property type="entry name" value="AAA+_ATPase"/>
</dbReference>
<reference evidence="4 5" key="1">
    <citation type="submission" date="2020-08" db="EMBL/GenBank/DDBJ databases">
        <title>Genomic Encyclopedia of Type Strains, Phase IV (KMG-IV): sequencing the most valuable type-strain genomes for metagenomic binning, comparative biology and taxonomic classification.</title>
        <authorList>
            <person name="Goeker M."/>
        </authorList>
    </citation>
    <scope>NUCLEOTIDE SEQUENCE [LARGE SCALE GENOMIC DNA]</scope>
    <source>
        <strain evidence="4 5">DSM 29853</strain>
    </source>
</reference>
<gene>
    <name evidence="4" type="ORF">GGR23_001584</name>
</gene>
<evidence type="ECO:0000256" key="1">
    <source>
        <dbReference type="RuleBase" id="RU003651"/>
    </source>
</evidence>
<sequence>MAPGGVSPLSSRNRSFLVSIWFHATTSVVSACHGPAMTKPDLSPTAHLQLDHPYEQQAARHLLARALRTMISGNRLSLDYAAVAFLLERLPLIDPQGACVALAAELEHGHHEIGTVPAFSKLVFELMAASEVAILSPMQERLGRICTLLELDPVDEIILGVALRCSGLGFLGGIGSILKSPRTDFPLGARDYLPLMTGMPQEKLEGRLAKDAPLFVHGLLSDGSDCEPGSILMDAMLATEFDEGALLERFVTHPKTDLSWDDFSHMHEALSDLERILNSRLAGGQNTNILFYGVPGTGKTELAHLIAARLDMPIVAFDQGEMRGRRFFGEDLANALRARKQIASLIPRSLVLIDEADDLLSGLDDPNLAQRSAPKLHVNQSVELASRPTIWITNHPERLGASVLRRMTYALSFQVPGRAHRAAMLRRIFARHGLRLSGRESEQLAGRFEAPAAVFANAARATSEAKGNLELFSATTQSILSLLGRDSPMRRDATPFSVEFINASENPAGFVASLVQQKERDVSILLHGPSGTGKTAFANFLAEELGLDLLEVRASDLLSKWHGETERNIANAFREAEQKQAVLFFDEVDSLLSSRSKATYSWEISQKNEMLTWLEAAKVPVLAATNRLPDIDEAAMRRFMFKMEFLPLKREQARQAFTRFFGFALSPRLALPQSVCIGDLAVVKRRLAFRPAQNASEIIDLLKQETFYQRRKTYMPGNSPELSRHGPMTQGDR</sequence>
<dbReference type="PANTHER" id="PTHR23074:SF83">
    <property type="entry name" value="VACUOLAR PROTEIN SORTING-ASSOCIATED PROTEIN 4A"/>
    <property type="match status" value="1"/>
</dbReference>
<dbReference type="EMBL" id="JACIEZ010000002">
    <property type="protein sequence ID" value="MBB4064407.1"/>
    <property type="molecule type" value="Genomic_DNA"/>
</dbReference>
<dbReference type="SUPFAM" id="SSF52540">
    <property type="entry name" value="P-loop containing nucleoside triphosphate hydrolases"/>
    <property type="match status" value="2"/>
</dbReference>
<dbReference type="Proteomes" id="UP000528286">
    <property type="component" value="Unassembled WGS sequence"/>
</dbReference>
<dbReference type="GO" id="GO:0005524">
    <property type="term" value="F:ATP binding"/>
    <property type="evidence" value="ECO:0007669"/>
    <property type="project" value="UniProtKB-KW"/>
</dbReference>
<feature type="region of interest" description="Disordered" evidence="2">
    <location>
        <begin position="714"/>
        <end position="733"/>
    </location>
</feature>
<dbReference type="Gene3D" id="3.40.50.300">
    <property type="entry name" value="P-loop containing nucleotide triphosphate hydrolases"/>
    <property type="match status" value="2"/>
</dbReference>
<name>A0A7W6J458_9HYPH</name>
<dbReference type="PANTHER" id="PTHR23074">
    <property type="entry name" value="AAA DOMAIN-CONTAINING"/>
    <property type="match status" value="1"/>
</dbReference>
<dbReference type="RefSeq" id="WP_183365632.1">
    <property type="nucleotide sequence ID" value="NZ_JACIEZ010000002.1"/>
</dbReference>
<dbReference type="Pfam" id="PF00004">
    <property type="entry name" value="AAA"/>
    <property type="match status" value="2"/>
</dbReference>
<comment type="similarity">
    <text evidence="1">Belongs to the AAA ATPase family.</text>
</comment>
<feature type="domain" description="AAA+ ATPase" evidence="3">
    <location>
        <begin position="520"/>
        <end position="649"/>
    </location>
</feature>
<evidence type="ECO:0000313" key="5">
    <source>
        <dbReference type="Proteomes" id="UP000528286"/>
    </source>
</evidence>
<evidence type="ECO:0000259" key="3">
    <source>
        <dbReference type="SMART" id="SM00382"/>
    </source>
</evidence>
<accession>A0A7W6J458</accession>
<dbReference type="AlphaFoldDB" id="A0A7W6J458"/>
<evidence type="ECO:0000313" key="4">
    <source>
        <dbReference type="EMBL" id="MBB4064407.1"/>
    </source>
</evidence>
<protein>
    <submittedName>
        <fullName evidence="4">SpoVK/Ycf46/Vps4 family AAA+-type ATPase</fullName>
    </submittedName>
</protein>
<dbReference type="InterPro" id="IPR003960">
    <property type="entry name" value="ATPase_AAA_CS"/>
</dbReference>
<organism evidence="4 5">
    <name type="scientific">Gellertiella hungarica</name>
    <dbReference type="NCBI Taxonomy" id="1572859"/>
    <lineage>
        <taxon>Bacteria</taxon>
        <taxon>Pseudomonadati</taxon>
        <taxon>Pseudomonadota</taxon>
        <taxon>Alphaproteobacteria</taxon>
        <taxon>Hyphomicrobiales</taxon>
        <taxon>Rhizobiaceae</taxon>
        <taxon>Gellertiella</taxon>
    </lineage>
</organism>
<evidence type="ECO:0000256" key="2">
    <source>
        <dbReference type="SAM" id="MobiDB-lite"/>
    </source>
</evidence>
<dbReference type="InterPro" id="IPR003959">
    <property type="entry name" value="ATPase_AAA_core"/>
</dbReference>
<feature type="domain" description="AAA+ ATPase" evidence="3">
    <location>
        <begin position="285"/>
        <end position="420"/>
    </location>
</feature>
<keyword evidence="1" id="KW-0547">Nucleotide-binding</keyword>
<proteinExistence type="inferred from homology"/>
<keyword evidence="1" id="KW-0067">ATP-binding</keyword>
<dbReference type="InterPro" id="IPR050304">
    <property type="entry name" value="MT-severing_AAA_ATPase"/>
</dbReference>
<dbReference type="SMART" id="SM00382">
    <property type="entry name" value="AAA"/>
    <property type="match status" value="2"/>
</dbReference>